<evidence type="ECO:0000313" key="2">
    <source>
        <dbReference type="Proteomes" id="UP001498421"/>
    </source>
</evidence>
<dbReference type="Gene3D" id="1.10.510.10">
    <property type="entry name" value="Transferase(Phosphotransferase) domain 1"/>
    <property type="match status" value="1"/>
</dbReference>
<dbReference type="Proteomes" id="UP001498421">
    <property type="component" value="Unassembled WGS sequence"/>
</dbReference>
<keyword evidence="2" id="KW-1185">Reference proteome</keyword>
<accession>A0ABR1IFI1</accession>
<dbReference type="SUPFAM" id="SSF56112">
    <property type="entry name" value="Protein kinase-like (PK-like)"/>
    <property type="match status" value="1"/>
</dbReference>
<dbReference type="InterPro" id="IPR011009">
    <property type="entry name" value="Kinase-like_dom_sf"/>
</dbReference>
<comment type="caution">
    <text evidence="1">The sequence shown here is derived from an EMBL/GenBank/DDBJ whole genome shotgun (WGS) entry which is preliminary data.</text>
</comment>
<evidence type="ECO:0008006" key="3">
    <source>
        <dbReference type="Google" id="ProtNLM"/>
    </source>
</evidence>
<evidence type="ECO:0000313" key="1">
    <source>
        <dbReference type="EMBL" id="KAK7431628.1"/>
    </source>
</evidence>
<proteinExistence type="predicted"/>
<dbReference type="EMBL" id="JAZAVK010000010">
    <property type="protein sequence ID" value="KAK7431628.1"/>
    <property type="molecule type" value="Genomic_DNA"/>
</dbReference>
<name>A0ABR1IFI1_9HYPO</name>
<reference evidence="1 2" key="1">
    <citation type="journal article" date="2025" name="Microbiol. Resour. Announc.">
        <title>Draft genome sequences for Neonectria magnoliae and Neonectria punicea, canker pathogens of Liriodendron tulipifera and Acer saccharum in West Virginia.</title>
        <authorList>
            <person name="Petronek H.M."/>
            <person name="Kasson M.T."/>
            <person name="Metheny A.M."/>
            <person name="Stauder C.M."/>
            <person name="Lovett B."/>
            <person name="Lynch S.C."/>
            <person name="Garnas J.R."/>
            <person name="Kasson L.R."/>
            <person name="Stajich J.E."/>
        </authorList>
    </citation>
    <scope>NUCLEOTIDE SEQUENCE [LARGE SCALE GENOMIC DNA]</scope>
    <source>
        <strain evidence="1 2">NRRL 64651</strain>
    </source>
</reference>
<protein>
    <recommendedName>
        <fullName evidence="3">Protein kinase domain-containing protein</fullName>
    </recommendedName>
</protein>
<sequence length="108" mass="12456">MEENPRLELRNKWRAQIETAVTEPHKLGSAWGDTKLENILIDQDDNAWITDFKGGYTRGWVDPEKARTVEGDLQGLQRIIKFIFEGPQNDMQNSLEEVGNLGKVQTWE</sequence>
<gene>
    <name evidence="1" type="ORF">QQZ08_001846</name>
</gene>
<organism evidence="1 2">
    <name type="scientific">Neonectria magnoliae</name>
    <dbReference type="NCBI Taxonomy" id="2732573"/>
    <lineage>
        <taxon>Eukaryota</taxon>
        <taxon>Fungi</taxon>
        <taxon>Dikarya</taxon>
        <taxon>Ascomycota</taxon>
        <taxon>Pezizomycotina</taxon>
        <taxon>Sordariomycetes</taxon>
        <taxon>Hypocreomycetidae</taxon>
        <taxon>Hypocreales</taxon>
        <taxon>Nectriaceae</taxon>
        <taxon>Neonectria</taxon>
    </lineage>
</organism>